<accession>A0A0B8QH42</accession>
<dbReference type="InterPro" id="IPR000595">
    <property type="entry name" value="cNMP-bd_dom"/>
</dbReference>
<dbReference type="InterPro" id="IPR012318">
    <property type="entry name" value="HTH_CRP"/>
</dbReference>
<dbReference type="GO" id="GO:0006355">
    <property type="term" value="P:regulation of DNA-templated transcription"/>
    <property type="evidence" value="ECO:0007669"/>
    <property type="project" value="InterPro"/>
</dbReference>
<sequence length="228" mass="26519">MSFNKMEEMANVNIEYLINTLEQKKVSVVTRKKHSYIMYQGIESEYIYVLKDGVAKISNILRDGREFNIAYVAQPDFVSLLEEKQNDGISALFNVRVESPTANFYKISRSDFWDWVREDLNLFRVVDDFYKRRLTLNLEILQKMTINGKKGAVCACLHSLIDDFGIRKKDGILIDFTVTNEDIAGFCGISTRNSVNRILHDLKDEKVIDVIDNKIMIYNPQYLEEYIS</sequence>
<evidence type="ECO:0000259" key="4">
    <source>
        <dbReference type="PROSITE" id="PS51063"/>
    </source>
</evidence>
<dbReference type="SMART" id="SM00419">
    <property type="entry name" value="HTH_CRP"/>
    <property type="match status" value="1"/>
</dbReference>
<dbReference type="Pfam" id="PF13545">
    <property type="entry name" value="HTH_Crp_2"/>
    <property type="match status" value="1"/>
</dbReference>
<dbReference type="InterPro" id="IPR014710">
    <property type="entry name" value="RmlC-like_jellyroll"/>
</dbReference>
<keyword evidence="5" id="KW-0418">Kinase</keyword>
<dbReference type="Gene3D" id="2.60.120.10">
    <property type="entry name" value="Jelly Rolls"/>
    <property type="match status" value="1"/>
</dbReference>
<dbReference type="PROSITE" id="PS51063">
    <property type="entry name" value="HTH_CRP_2"/>
    <property type="match status" value="1"/>
</dbReference>
<name>A0A0B8QH42_LACLL</name>
<dbReference type="RefSeq" id="WP_044009588.1">
    <property type="nucleotide sequence ID" value="NZ_BAABQR010000009.1"/>
</dbReference>
<protein>
    <submittedName>
        <fullName evidence="5">cAMP-binding proteins-catabolite gene activator and regulatory subunit of cAMP-dependent protein kinases</fullName>
    </submittedName>
</protein>
<keyword evidence="3" id="KW-0804">Transcription</keyword>
<proteinExistence type="predicted"/>
<dbReference type="InterPro" id="IPR036388">
    <property type="entry name" value="WH-like_DNA-bd_sf"/>
</dbReference>
<keyword evidence="2" id="KW-0238">DNA-binding</keyword>
<evidence type="ECO:0000313" key="5">
    <source>
        <dbReference type="EMBL" id="GAM78950.1"/>
    </source>
</evidence>
<dbReference type="GO" id="GO:0016301">
    <property type="term" value="F:kinase activity"/>
    <property type="evidence" value="ECO:0007669"/>
    <property type="project" value="UniProtKB-KW"/>
</dbReference>
<dbReference type="Proteomes" id="UP000031847">
    <property type="component" value="Unassembled WGS sequence"/>
</dbReference>
<keyword evidence="1" id="KW-0805">Transcription regulation</keyword>
<dbReference type="InterPro" id="IPR036390">
    <property type="entry name" value="WH_DNA-bd_sf"/>
</dbReference>
<evidence type="ECO:0000313" key="6">
    <source>
        <dbReference type="Proteomes" id="UP000031847"/>
    </source>
</evidence>
<organism evidence="5 6">
    <name type="scientific">Lactococcus lactis subsp. lactis</name>
    <name type="common">Streptococcus lactis</name>
    <dbReference type="NCBI Taxonomy" id="1360"/>
    <lineage>
        <taxon>Bacteria</taxon>
        <taxon>Bacillati</taxon>
        <taxon>Bacillota</taxon>
        <taxon>Bacilli</taxon>
        <taxon>Lactobacillales</taxon>
        <taxon>Streptococcaceae</taxon>
        <taxon>Lactococcus</taxon>
    </lineage>
</organism>
<dbReference type="GO" id="GO:0003677">
    <property type="term" value="F:DNA binding"/>
    <property type="evidence" value="ECO:0007669"/>
    <property type="project" value="UniProtKB-KW"/>
</dbReference>
<dbReference type="Gene3D" id="1.10.10.10">
    <property type="entry name" value="Winged helix-like DNA-binding domain superfamily/Winged helix DNA-binding domain"/>
    <property type="match status" value="1"/>
</dbReference>
<keyword evidence="5" id="KW-0808">Transferase</keyword>
<evidence type="ECO:0000256" key="3">
    <source>
        <dbReference type="ARBA" id="ARBA00023163"/>
    </source>
</evidence>
<dbReference type="SUPFAM" id="SSF51206">
    <property type="entry name" value="cAMP-binding domain-like"/>
    <property type="match status" value="1"/>
</dbReference>
<dbReference type="CDD" id="cd00038">
    <property type="entry name" value="CAP_ED"/>
    <property type="match status" value="1"/>
</dbReference>
<comment type="caution">
    <text evidence="5">The sequence shown here is derived from an EMBL/GenBank/DDBJ whole genome shotgun (WGS) entry which is preliminary data.</text>
</comment>
<dbReference type="EMBL" id="BBSI01000005">
    <property type="protein sequence ID" value="GAM78950.1"/>
    <property type="molecule type" value="Genomic_DNA"/>
</dbReference>
<evidence type="ECO:0000256" key="1">
    <source>
        <dbReference type="ARBA" id="ARBA00023015"/>
    </source>
</evidence>
<feature type="domain" description="HTH crp-type" evidence="4">
    <location>
        <begin position="147"/>
        <end position="221"/>
    </location>
</feature>
<evidence type="ECO:0000256" key="2">
    <source>
        <dbReference type="ARBA" id="ARBA00023125"/>
    </source>
</evidence>
<dbReference type="InterPro" id="IPR018490">
    <property type="entry name" value="cNMP-bd_dom_sf"/>
</dbReference>
<gene>
    <name evidence="5" type="ORF">JCM5805K_0053</name>
</gene>
<dbReference type="SUPFAM" id="SSF46785">
    <property type="entry name" value="Winged helix' DNA-binding domain"/>
    <property type="match status" value="1"/>
</dbReference>
<reference evidence="5 6" key="1">
    <citation type="submission" date="2015-01" db="EMBL/GenBank/DDBJ databases">
        <title>Lactococcus lactis subsp.lactis JCM 5805 whole genome shotgun sequence.</title>
        <authorList>
            <person name="Fujii T."/>
            <person name="Tomita Y."/>
            <person name="Ikushima S."/>
            <person name="Fujiwara D."/>
        </authorList>
    </citation>
    <scope>NUCLEOTIDE SEQUENCE [LARGE SCALE GENOMIC DNA]</scope>
    <source>
        <strain evidence="5 6">JCM 5805</strain>
    </source>
</reference>
<dbReference type="AlphaFoldDB" id="A0A0B8QH42"/>